<comment type="similarity">
    <text evidence="1 3">Belongs to the TPP enzyme family.</text>
</comment>
<reference evidence="7 8" key="1">
    <citation type="submission" date="2021-05" db="EMBL/GenBank/DDBJ databases">
        <title>Petroleum and Energy Research Collection (APPE): ex situ preservation of microbial diversity associated with the oil industry and exploitation of its biotechnological potential.</title>
        <authorList>
            <person name="Paixao C.T.M."/>
            <person name="Gomes M.B."/>
            <person name="Oliveira V.M."/>
        </authorList>
    </citation>
    <scope>NUCLEOTIDE SEQUENCE [LARGE SCALE GENOMIC DNA]</scope>
    <source>
        <strain evidence="7 8">LIT2</strain>
    </source>
</reference>
<dbReference type="SUPFAM" id="SSF52467">
    <property type="entry name" value="DHS-like NAD/FAD-binding domain"/>
    <property type="match status" value="1"/>
</dbReference>
<dbReference type="InterPro" id="IPR011766">
    <property type="entry name" value="TPP_enzyme_TPP-bd"/>
</dbReference>
<dbReference type="PROSITE" id="PS00187">
    <property type="entry name" value="TPP_ENZYMES"/>
    <property type="match status" value="1"/>
</dbReference>
<dbReference type="InterPro" id="IPR047210">
    <property type="entry name" value="TPP_PYR_POXB-like"/>
</dbReference>
<accession>A0ABS7X0I0</accession>
<dbReference type="SUPFAM" id="SSF52518">
    <property type="entry name" value="Thiamin diphosphate-binding fold (THDP-binding)"/>
    <property type="match status" value="2"/>
</dbReference>
<dbReference type="Proteomes" id="UP001319883">
    <property type="component" value="Unassembled WGS sequence"/>
</dbReference>
<proteinExistence type="inferred from homology"/>
<dbReference type="RefSeq" id="WP_224421072.1">
    <property type="nucleotide sequence ID" value="NZ_JAGXFD010000001.1"/>
</dbReference>
<dbReference type="CDD" id="cd02014">
    <property type="entry name" value="TPP_POX"/>
    <property type="match status" value="1"/>
</dbReference>
<feature type="domain" description="Thiamine pyrophosphate enzyme central" evidence="4">
    <location>
        <begin position="198"/>
        <end position="328"/>
    </location>
</feature>
<dbReference type="InterPro" id="IPR012000">
    <property type="entry name" value="Thiamin_PyroP_enz_cen_dom"/>
</dbReference>
<dbReference type="InterPro" id="IPR047211">
    <property type="entry name" value="POXB-like"/>
</dbReference>
<dbReference type="EMBL" id="JAGXFD010000001">
    <property type="protein sequence ID" value="MBZ9568400.1"/>
    <property type="molecule type" value="Genomic_DNA"/>
</dbReference>
<dbReference type="Pfam" id="PF02776">
    <property type="entry name" value="TPP_enzyme_N"/>
    <property type="match status" value="1"/>
</dbReference>
<feature type="domain" description="Thiamine pyrophosphate enzyme TPP-binding" evidence="5">
    <location>
        <begin position="388"/>
        <end position="542"/>
    </location>
</feature>
<keyword evidence="8" id="KW-1185">Reference proteome</keyword>
<dbReference type="InterPro" id="IPR029035">
    <property type="entry name" value="DHS-like_NAD/FAD-binding_dom"/>
</dbReference>
<evidence type="ECO:0000256" key="3">
    <source>
        <dbReference type="RuleBase" id="RU362132"/>
    </source>
</evidence>
<keyword evidence="2 3" id="KW-0786">Thiamine pyrophosphate</keyword>
<organism evidence="7 8">
    <name type="scientific">Modicisalibacter tunisiensis</name>
    <dbReference type="NCBI Taxonomy" id="390637"/>
    <lineage>
        <taxon>Bacteria</taxon>
        <taxon>Pseudomonadati</taxon>
        <taxon>Pseudomonadota</taxon>
        <taxon>Gammaproteobacteria</taxon>
        <taxon>Oceanospirillales</taxon>
        <taxon>Halomonadaceae</taxon>
        <taxon>Modicisalibacter</taxon>
    </lineage>
</organism>
<gene>
    <name evidence="7" type="ORF">KGQ91_12045</name>
</gene>
<evidence type="ECO:0000313" key="7">
    <source>
        <dbReference type="EMBL" id="MBZ9568400.1"/>
    </source>
</evidence>
<dbReference type="InterPro" id="IPR000399">
    <property type="entry name" value="TPP-bd_CS"/>
</dbReference>
<feature type="domain" description="Thiamine pyrophosphate enzyme N-terminal TPP-binding" evidence="6">
    <location>
        <begin position="4"/>
        <end position="120"/>
    </location>
</feature>
<sequence length="598" mass="65291">MSDTVSDFIVSRLKEWGVERLYGYSGDGINGFMAALRRAEDGPRLIQPRHEEVAAFMASGHAKFSDDVGVCVATSGPGAVHLLNGLYDARKDHMPAVAIVGQQARMSLGTDYQQELDLIALYKDVAGDYVQMVTEPAQARHVIDQALRIAIAERTVTCVILPNDVQDLPMADPPATHGAVFSGVGYRRPQRLPEPADLDAAAALLDQGEKVAILAGAGVKHAVDDLLALADRLGAGIAKAILAKAMIPDDAPGVTGTIGLLGTEASEKMMEECDTLLLVGTRFPYAEFLPKSDQARAVQIDVAPAALGLRYPTEINLHGDARATLAALTERVAYKDDRAWHGRVQGWIDDWWRITDERAATDASPINPQRLFQALSPRLPDDVMLACDVGSATNWYARYIKVRRGMLGSVSGGLASMGNAVPYLLAAKFAHPQRPAVAMVGDGAMQMLGNQALLTLAKYWREWEDPRCIVLVLNNRDLSQVTWEQRVMEGDPRFATSQDLPDFAFDEYARLLGLEGLRLERAEEIDHVWDQAFAADRPVVINAYTDGDVAPLPPHIKLEQARNYLASMLKGDDSATHHARLSAKQLGRTLLGRHKDRD</sequence>
<dbReference type="Pfam" id="PF00205">
    <property type="entry name" value="TPP_enzyme_M"/>
    <property type="match status" value="1"/>
</dbReference>
<dbReference type="InterPro" id="IPR029061">
    <property type="entry name" value="THDP-binding"/>
</dbReference>
<dbReference type="PANTHER" id="PTHR42981:SF2">
    <property type="entry name" value="PYRUVATE DEHYDROGENASE [UBIQUINONE]"/>
    <property type="match status" value="1"/>
</dbReference>
<evidence type="ECO:0000259" key="5">
    <source>
        <dbReference type="Pfam" id="PF02775"/>
    </source>
</evidence>
<dbReference type="Pfam" id="PF02775">
    <property type="entry name" value="TPP_enzyme_C"/>
    <property type="match status" value="1"/>
</dbReference>
<dbReference type="CDD" id="cd07039">
    <property type="entry name" value="TPP_PYR_POX"/>
    <property type="match status" value="1"/>
</dbReference>
<dbReference type="InterPro" id="IPR012001">
    <property type="entry name" value="Thiamin_PyroP_enz_TPP-bd_dom"/>
</dbReference>
<evidence type="ECO:0000313" key="8">
    <source>
        <dbReference type="Proteomes" id="UP001319883"/>
    </source>
</evidence>
<evidence type="ECO:0000259" key="4">
    <source>
        <dbReference type="Pfam" id="PF00205"/>
    </source>
</evidence>
<name>A0ABS7X0I0_9GAMM</name>
<dbReference type="Gene3D" id="3.40.50.1220">
    <property type="entry name" value="TPP-binding domain"/>
    <property type="match status" value="1"/>
</dbReference>
<dbReference type="Gene3D" id="3.40.50.970">
    <property type="match status" value="2"/>
</dbReference>
<evidence type="ECO:0000256" key="2">
    <source>
        <dbReference type="ARBA" id="ARBA00023052"/>
    </source>
</evidence>
<dbReference type="NCBIfam" id="NF006129">
    <property type="entry name" value="PRK08273.1"/>
    <property type="match status" value="1"/>
</dbReference>
<dbReference type="PANTHER" id="PTHR42981">
    <property type="entry name" value="PYRUVATE DEHYDROGENASE [UBIQUINONE]"/>
    <property type="match status" value="1"/>
</dbReference>
<comment type="caution">
    <text evidence="7">The sequence shown here is derived from an EMBL/GenBank/DDBJ whole genome shotgun (WGS) entry which is preliminary data.</text>
</comment>
<evidence type="ECO:0000259" key="6">
    <source>
        <dbReference type="Pfam" id="PF02776"/>
    </source>
</evidence>
<protein>
    <submittedName>
        <fullName evidence="7">Thiamine pyrophosphate-requiring protein</fullName>
    </submittedName>
</protein>
<evidence type="ECO:0000256" key="1">
    <source>
        <dbReference type="ARBA" id="ARBA00007812"/>
    </source>
</evidence>
<dbReference type="InterPro" id="IPR047212">
    <property type="entry name" value="TPP_POXB-like"/>
</dbReference>